<name>A0A5C7IHW6_9ROSI</name>
<organism evidence="2 3">
    <name type="scientific">Acer yangbiense</name>
    <dbReference type="NCBI Taxonomy" id="1000413"/>
    <lineage>
        <taxon>Eukaryota</taxon>
        <taxon>Viridiplantae</taxon>
        <taxon>Streptophyta</taxon>
        <taxon>Embryophyta</taxon>
        <taxon>Tracheophyta</taxon>
        <taxon>Spermatophyta</taxon>
        <taxon>Magnoliopsida</taxon>
        <taxon>eudicotyledons</taxon>
        <taxon>Gunneridae</taxon>
        <taxon>Pentapetalae</taxon>
        <taxon>rosids</taxon>
        <taxon>malvids</taxon>
        <taxon>Sapindales</taxon>
        <taxon>Sapindaceae</taxon>
        <taxon>Hippocastanoideae</taxon>
        <taxon>Acereae</taxon>
        <taxon>Acer</taxon>
    </lineage>
</organism>
<evidence type="ECO:0000256" key="1">
    <source>
        <dbReference type="SAM" id="Phobius"/>
    </source>
</evidence>
<comment type="caution">
    <text evidence="2">The sequence shown here is derived from an EMBL/GenBank/DDBJ whole genome shotgun (WGS) entry which is preliminary data.</text>
</comment>
<sequence length="280" mass="31417">MADAIVSIVLEQLASIARQQIQQEVTLVWGVNKELKLQIKRAENALTLKKKVCSFFLSPCFCFRQVVLHHDIAVKIKEINESLDDIAKEKDRYNFNMVGSVEQPQKVESISLIDESEIFGRDKEKDILVRLVALFVACFTVLLPWLVLLWLCGFCLFFDLPVRVCHSLLEGFVILLYGERTSPGNISQKHNLGFSGSEEAKNGDDQLDVITHNSEADEQEVLNSESVCAMHHQDASGNNKLLQMLGAFLPNATPMGMSLRAKFFGWNAILDLGKGGEEFD</sequence>
<keyword evidence="3" id="KW-1185">Reference proteome</keyword>
<keyword evidence="1" id="KW-1133">Transmembrane helix</keyword>
<proteinExistence type="predicted"/>
<protein>
    <recommendedName>
        <fullName evidence="4">Rx N-terminal domain-containing protein</fullName>
    </recommendedName>
</protein>
<evidence type="ECO:0000313" key="2">
    <source>
        <dbReference type="EMBL" id="TXG68721.1"/>
    </source>
</evidence>
<dbReference type="AlphaFoldDB" id="A0A5C7IHW6"/>
<keyword evidence="1" id="KW-0472">Membrane</keyword>
<dbReference type="OrthoDB" id="688937at2759"/>
<evidence type="ECO:0008006" key="4">
    <source>
        <dbReference type="Google" id="ProtNLM"/>
    </source>
</evidence>
<accession>A0A5C7IHW6</accession>
<reference evidence="3" key="1">
    <citation type="journal article" date="2019" name="Gigascience">
        <title>De novo genome assembly of the endangered Acer yangbiense, a plant species with extremely small populations endemic to Yunnan Province, China.</title>
        <authorList>
            <person name="Yang J."/>
            <person name="Wariss H.M."/>
            <person name="Tao L."/>
            <person name="Zhang R."/>
            <person name="Yun Q."/>
            <person name="Hollingsworth P."/>
            <person name="Dao Z."/>
            <person name="Luo G."/>
            <person name="Guo H."/>
            <person name="Ma Y."/>
            <person name="Sun W."/>
        </authorList>
    </citation>
    <scope>NUCLEOTIDE SEQUENCE [LARGE SCALE GENOMIC DNA]</scope>
    <source>
        <strain evidence="3">cv. Malutang</strain>
    </source>
</reference>
<feature type="transmembrane region" description="Helical" evidence="1">
    <location>
        <begin position="127"/>
        <end position="151"/>
    </location>
</feature>
<evidence type="ECO:0000313" key="3">
    <source>
        <dbReference type="Proteomes" id="UP000323000"/>
    </source>
</evidence>
<keyword evidence="1" id="KW-0812">Transmembrane</keyword>
<gene>
    <name evidence="2" type="ORF">EZV62_003656</name>
</gene>
<dbReference type="EMBL" id="VAHF01000002">
    <property type="protein sequence ID" value="TXG68721.1"/>
    <property type="molecule type" value="Genomic_DNA"/>
</dbReference>
<dbReference type="Proteomes" id="UP000323000">
    <property type="component" value="Chromosome 2"/>
</dbReference>